<dbReference type="InterPro" id="IPR024047">
    <property type="entry name" value="MM3350-like_sf"/>
</dbReference>
<dbReference type="SUPFAM" id="SSF159941">
    <property type="entry name" value="MM3350-like"/>
    <property type="match status" value="1"/>
</dbReference>
<evidence type="ECO:0000256" key="2">
    <source>
        <dbReference type="ARBA" id="ARBA00022771"/>
    </source>
</evidence>
<organism evidence="6 7">
    <name type="scientific">Agrocybe pediades</name>
    <dbReference type="NCBI Taxonomy" id="84607"/>
    <lineage>
        <taxon>Eukaryota</taxon>
        <taxon>Fungi</taxon>
        <taxon>Dikarya</taxon>
        <taxon>Basidiomycota</taxon>
        <taxon>Agaricomycotina</taxon>
        <taxon>Agaricomycetes</taxon>
        <taxon>Agaricomycetidae</taxon>
        <taxon>Agaricales</taxon>
        <taxon>Agaricineae</taxon>
        <taxon>Strophariaceae</taxon>
        <taxon>Agrocybe</taxon>
    </lineage>
</organism>
<dbReference type="PANTHER" id="PTHR41878">
    <property type="entry name" value="LEXA REPRESSOR-RELATED"/>
    <property type="match status" value="1"/>
</dbReference>
<dbReference type="GO" id="GO:0008270">
    <property type="term" value="F:zinc ion binding"/>
    <property type="evidence" value="ECO:0007669"/>
    <property type="project" value="UniProtKB-KW"/>
</dbReference>
<dbReference type="AlphaFoldDB" id="A0A8H4VQU3"/>
<keyword evidence="3" id="KW-0862">Zinc</keyword>
<dbReference type="Pfam" id="PF01753">
    <property type="entry name" value="zf-MYND"/>
    <property type="match status" value="1"/>
</dbReference>
<evidence type="ECO:0000256" key="3">
    <source>
        <dbReference type="ARBA" id="ARBA00022833"/>
    </source>
</evidence>
<dbReference type="Gene3D" id="6.10.140.2220">
    <property type="match status" value="1"/>
</dbReference>
<name>A0A8H4VQU3_9AGAR</name>
<dbReference type="EMBL" id="JAACJL010000031">
    <property type="protein sequence ID" value="KAF4616980.1"/>
    <property type="molecule type" value="Genomic_DNA"/>
</dbReference>
<dbReference type="InterPro" id="IPR012912">
    <property type="entry name" value="Plasmid_pRiA4b_Orf3-like"/>
</dbReference>
<evidence type="ECO:0000256" key="1">
    <source>
        <dbReference type="ARBA" id="ARBA00022723"/>
    </source>
</evidence>
<dbReference type="InterPro" id="IPR002893">
    <property type="entry name" value="Znf_MYND"/>
</dbReference>
<dbReference type="Pfam" id="PF07929">
    <property type="entry name" value="PRiA4_ORF3"/>
    <property type="match status" value="1"/>
</dbReference>
<protein>
    <recommendedName>
        <fullName evidence="5">MYND-type domain-containing protein</fullName>
    </recommendedName>
</protein>
<reference evidence="6 7" key="1">
    <citation type="submission" date="2019-12" db="EMBL/GenBank/DDBJ databases">
        <authorList>
            <person name="Floudas D."/>
            <person name="Bentzer J."/>
            <person name="Ahren D."/>
            <person name="Johansson T."/>
            <person name="Persson P."/>
            <person name="Tunlid A."/>
        </authorList>
    </citation>
    <scope>NUCLEOTIDE SEQUENCE [LARGE SCALE GENOMIC DNA]</scope>
    <source>
        <strain evidence="6 7">CBS 102.39</strain>
    </source>
</reference>
<keyword evidence="2 4" id="KW-0863">Zinc-finger</keyword>
<dbReference type="PANTHER" id="PTHR41878:SF1">
    <property type="entry name" value="TNPR PROTEIN"/>
    <property type="match status" value="1"/>
</dbReference>
<keyword evidence="1" id="KW-0479">Metal-binding</keyword>
<evidence type="ECO:0000313" key="6">
    <source>
        <dbReference type="EMBL" id="KAF4616980.1"/>
    </source>
</evidence>
<feature type="domain" description="MYND-type" evidence="5">
    <location>
        <begin position="10"/>
        <end position="52"/>
    </location>
</feature>
<dbReference type="Proteomes" id="UP000521872">
    <property type="component" value="Unassembled WGS sequence"/>
</dbReference>
<evidence type="ECO:0000259" key="5">
    <source>
        <dbReference type="PROSITE" id="PS50865"/>
    </source>
</evidence>
<keyword evidence="7" id="KW-1185">Reference proteome</keyword>
<comment type="caution">
    <text evidence="6">The sequence shown here is derived from an EMBL/GenBank/DDBJ whole genome shotgun (WGS) entry which is preliminary data.</text>
</comment>
<dbReference type="Gene3D" id="3.10.290.30">
    <property type="entry name" value="MM3350-like"/>
    <property type="match status" value="1"/>
</dbReference>
<dbReference type="PROSITE" id="PS50865">
    <property type="entry name" value="ZF_MYND_2"/>
    <property type="match status" value="1"/>
</dbReference>
<evidence type="ECO:0000313" key="7">
    <source>
        <dbReference type="Proteomes" id="UP000521872"/>
    </source>
</evidence>
<dbReference type="SUPFAM" id="SSF144232">
    <property type="entry name" value="HIT/MYND zinc finger-like"/>
    <property type="match status" value="1"/>
</dbReference>
<evidence type="ECO:0000256" key="4">
    <source>
        <dbReference type="PROSITE-ProRule" id="PRU00134"/>
    </source>
</evidence>
<proteinExistence type="predicted"/>
<sequence length="290" mass="33368">MLPTTVETKCSTLGCQNKATSRCTGCRDATPPTVYCSSDCQKRDWIFHKKYCGKKAYTFDMTLVGSRDPVITRSFEVPSWYTFQELHYTLQYAMGPWQCTHLHEFSFRGERDPFTYNDDEKLKILPRYLYEDDFGFSMPGQPAVPKEWEEKLLLSDVFDPRGRLHGKVVQDGEISPLMYTYDFGDCWEHELKYKGEKLAREARPLFTSAQGCGPIEDCGSISGWEDVKAAFRVPAAQRTSEQRYKVQWAKDVSGLGDACDPFKEPDVVQMNYEGRWENHLQAYKLASARA</sequence>
<accession>A0A8H4VQU3</accession>
<gene>
    <name evidence="6" type="ORF">D9613_008295</name>
</gene>